<protein>
    <submittedName>
        <fullName evidence="2">R3H domain protein</fullName>
    </submittedName>
</protein>
<dbReference type="Gene3D" id="3.30.1370.50">
    <property type="entry name" value="R3H-like domain"/>
    <property type="match status" value="1"/>
</dbReference>
<evidence type="ECO:0000313" key="3">
    <source>
        <dbReference type="Proteomes" id="UP000017127"/>
    </source>
</evidence>
<gene>
    <name evidence="2" type="ORF">M595_5220</name>
</gene>
<proteinExistence type="predicted"/>
<dbReference type="InterPro" id="IPR015946">
    <property type="entry name" value="KH_dom-like_a/b"/>
</dbReference>
<dbReference type="CDD" id="cd02644">
    <property type="entry name" value="R3H_jag"/>
    <property type="match status" value="1"/>
</dbReference>
<dbReference type="InterPro" id="IPR034079">
    <property type="entry name" value="R3H_KhpB"/>
</dbReference>
<dbReference type="PATRIC" id="fig|1348334.3.peg.5027"/>
<dbReference type="InterPro" id="IPR001374">
    <property type="entry name" value="R3H_dom"/>
</dbReference>
<dbReference type="GO" id="GO:0003723">
    <property type="term" value="F:RNA binding"/>
    <property type="evidence" value="ECO:0007669"/>
    <property type="project" value="InterPro"/>
</dbReference>
<organism evidence="2 3">
    <name type="scientific">Lyngbya aestuarii BL J</name>
    <dbReference type="NCBI Taxonomy" id="1348334"/>
    <lineage>
        <taxon>Bacteria</taxon>
        <taxon>Bacillati</taxon>
        <taxon>Cyanobacteriota</taxon>
        <taxon>Cyanophyceae</taxon>
        <taxon>Oscillatoriophycideae</taxon>
        <taxon>Oscillatoriales</taxon>
        <taxon>Microcoleaceae</taxon>
        <taxon>Lyngbya</taxon>
    </lineage>
</organism>
<dbReference type="AlphaFoldDB" id="U7QAH6"/>
<dbReference type="SUPFAM" id="SSF82708">
    <property type="entry name" value="R3H domain"/>
    <property type="match status" value="1"/>
</dbReference>
<reference evidence="2 3" key="1">
    <citation type="journal article" date="2013" name="Front. Microbiol.">
        <title>Comparative genomic analyses of the cyanobacterium, Lyngbya aestuarii BL J, a powerful hydrogen producer.</title>
        <authorList>
            <person name="Kothari A."/>
            <person name="Vaughn M."/>
            <person name="Garcia-Pichel F."/>
        </authorList>
    </citation>
    <scope>NUCLEOTIDE SEQUENCE [LARGE SCALE GENOMIC DNA]</scope>
    <source>
        <strain evidence="2 3">BL J</strain>
    </source>
</reference>
<dbReference type="Gene3D" id="3.30.300.20">
    <property type="match status" value="1"/>
</dbReference>
<dbReference type="InterPro" id="IPR036867">
    <property type="entry name" value="R3H_dom_sf"/>
</dbReference>
<dbReference type="PANTHER" id="PTHR35800:SF1">
    <property type="entry name" value="RNA-BINDING PROTEIN KHPB"/>
    <property type="match status" value="1"/>
</dbReference>
<accession>U7QAH6</accession>
<sequence length="158" mass="17756">MDEDQIQQGKEWLEELLKVGALPSAVQVSQEDDSCWLTMSESNLSPQQIAALTGPSGEVLDAIQYLINTVVNLGLEEEEKAAYTIELNGYRVRRYQELSALAENAAKQVHQTGVELEIKSLSSVERRLIHNILKDSEEIETYSRGQEPDRRLVIKAKS</sequence>
<dbReference type="PANTHER" id="PTHR35800">
    <property type="entry name" value="PROTEIN JAG"/>
    <property type="match status" value="1"/>
</dbReference>
<dbReference type="PROSITE" id="PS51061">
    <property type="entry name" value="R3H"/>
    <property type="match status" value="1"/>
</dbReference>
<evidence type="ECO:0000259" key="1">
    <source>
        <dbReference type="PROSITE" id="PS51061"/>
    </source>
</evidence>
<dbReference type="SMART" id="SM00393">
    <property type="entry name" value="R3H"/>
    <property type="match status" value="1"/>
</dbReference>
<dbReference type="Proteomes" id="UP000017127">
    <property type="component" value="Unassembled WGS sequence"/>
</dbReference>
<evidence type="ECO:0000313" key="2">
    <source>
        <dbReference type="EMBL" id="ERT04828.1"/>
    </source>
</evidence>
<comment type="caution">
    <text evidence="2">The sequence shown here is derived from an EMBL/GenBank/DDBJ whole genome shotgun (WGS) entry which is preliminary data.</text>
</comment>
<feature type="domain" description="R3H" evidence="1">
    <location>
        <begin position="92"/>
        <end position="158"/>
    </location>
</feature>
<dbReference type="RefSeq" id="WP_023068892.1">
    <property type="nucleotide sequence ID" value="NZ_AUZM01000078.1"/>
</dbReference>
<dbReference type="OrthoDB" id="465424at2"/>
<keyword evidence="3" id="KW-1185">Reference proteome</keyword>
<dbReference type="Pfam" id="PF01424">
    <property type="entry name" value="R3H"/>
    <property type="match status" value="1"/>
</dbReference>
<dbReference type="EMBL" id="AUZM01000078">
    <property type="protein sequence ID" value="ERT04828.1"/>
    <property type="molecule type" value="Genomic_DNA"/>
</dbReference>
<name>U7QAH6_9CYAN</name>
<dbReference type="InterPro" id="IPR039247">
    <property type="entry name" value="KhpB"/>
</dbReference>